<keyword evidence="5" id="KW-0411">Iron-sulfur</keyword>
<dbReference type="SUPFAM" id="SSF102114">
    <property type="entry name" value="Radical SAM enzymes"/>
    <property type="match status" value="1"/>
</dbReference>
<dbReference type="Pfam" id="PF04055">
    <property type="entry name" value="Radical_SAM"/>
    <property type="match status" value="1"/>
</dbReference>
<dbReference type="PANTHER" id="PTHR43273:SF3">
    <property type="entry name" value="ANAEROBIC SULFATASE-MATURATING ENZYME HOMOLOG ASLB-RELATED"/>
    <property type="match status" value="1"/>
</dbReference>
<name>A0A5B0VZB2_9GAMM</name>
<dbReference type="SFLD" id="SFLDG01067">
    <property type="entry name" value="SPASM/twitch_domain_containing"/>
    <property type="match status" value="1"/>
</dbReference>
<keyword evidence="3" id="KW-0479">Metal-binding</keyword>
<dbReference type="AlphaFoldDB" id="A0A5B0VZB2"/>
<keyword evidence="2" id="KW-0949">S-adenosyl-L-methionine</keyword>
<sequence length="398" mass="45376">MNFINVIKPTHVCNLSCTYCYNEDIRKPIMTEETLSRVIFETFSYANHLGCFSGVEFIWHGGEPFIPGIKFYENVLRLQEKYSNGISYINSIQTNGTLLTNKWVSFLSNNDFLVSLSIDGPKALHDANRIDKKGNGSFDRVMSGIRKLNQANQKFGSVLVINKQNKEHVENIYDFMVSEKIAFNVIPMTKSGSAVCSYEDLGLEADEYYEPWIKLYDLWFDAENDRYTYISDFVRKTQAIMAGRAADCIGMSQCGNANCSTDPLGDIYPCASLSGHPNLIYGNINKSSLLEIMNSDVAKEYRTRKPTKYCNACKWQHVCHGGCQARSYKFFSGNYHERDYYCPSLYKIYEHIEKKLATKGIKAREPYPNHMDDGLGGTPAYIESYISNKHHPIEITLL</sequence>
<dbReference type="SFLD" id="SFLDG01386">
    <property type="entry name" value="main_SPASM_domain-containing"/>
    <property type="match status" value="1"/>
</dbReference>
<evidence type="ECO:0000256" key="3">
    <source>
        <dbReference type="ARBA" id="ARBA00022723"/>
    </source>
</evidence>
<dbReference type="InterPro" id="IPR007197">
    <property type="entry name" value="rSAM"/>
</dbReference>
<dbReference type="GO" id="GO:0051536">
    <property type="term" value="F:iron-sulfur cluster binding"/>
    <property type="evidence" value="ECO:0007669"/>
    <property type="project" value="UniProtKB-KW"/>
</dbReference>
<dbReference type="Proteomes" id="UP000322184">
    <property type="component" value="Unassembled WGS sequence"/>
</dbReference>
<comment type="similarity">
    <text evidence="6">Belongs to the radical SAM superfamily. Anaerobic sulfatase-maturating enzyme family.</text>
</comment>
<keyword evidence="4" id="KW-0408">Iron</keyword>
<dbReference type="SFLD" id="SFLDG01384">
    <property type="entry name" value="thioether_bond_formation_requi"/>
    <property type="match status" value="1"/>
</dbReference>
<dbReference type="SFLD" id="SFLDG01072">
    <property type="entry name" value="dehydrogenase_like"/>
    <property type="match status" value="1"/>
</dbReference>
<dbReference type="NCBIfam" id="NF041298">
    <property type="entry name" value="rSAM_mat_DynA"/>
    <property type="match status" value="1"/>
</dbReference>
<dbReference type="PANTHER" id="PTHR43273">
    <property type="entry name" value="ANAEROBIC SULFATASE-MATURATING ENZYME HOMOLOG ASLB-RELATED"/>
    <property type="match status" value="1"/>
</dbReference>
<evidence type="ECO:0000256" key="6">
    <source>
        <dbReference type="ARBA" id="ARBA00023601"/>
    </source>
</evidence>
<reference evidence="8 9" key="1">
    <citation type="submission" date="2019-09" db="EMBL/GenBank/DDBJ databases">
        <title>Whole genome sequence of Photorhabdus heterorhabditis strain ETL (Enterobacteriales: Enterobacteriaceae) a bacterial symbiont of Heterorhabditis zealandica strain ETL (Rhabditida: Heterorhabditidae).</title>
        <authorList>
            <person name="Lulamba T.E."/>
            <person name="Serepa-Dlamini M.H."/>
        </authorList>
    </citation>
    <scope>NUCLEOTIDE SEQUENCE [LARGE SCALE GENOMIC DNA]</scope>
    <source>
        <strain evidence="8 9">ETL</strain>
    </source>
</reference>
<proteinExistence type="inferred from homology"/>
<protein>
    <submittedName>
        <fullName evidence="8">SPASM domain-containing protein</fullName>
    </submittedName>
</protein>
<accession>A0A5B0VZB2</accession>
<evidence type="ECO:0000256" key="2">
    <source>
        <dbReference type="ARBA" id="ARBA00022691"/>
    </source>
</evidence>
<comment type="caution">
    <text evidence="8">The sequence shown here is derived from an EMBL/GenBank/DDBJ whole genome shotgun (WGS) entry which is preliminary data.</text>
</comment>
<evidence type="ECO:0000256" key="5">
    <source>
        <dbReference type="ARBA" id="ARBA00023014"/>
    </source>
</evidence>
<dbReference type="GO" id="GO:0046872">
    <property type="term" value="F:metal ion binding"/>
    <property type="evidence" value="ECO:0007669"/>
    <property type="project" value="UniProtKB-KW"/>
</dbReference>
<dbReference type="STRING" id="880156.AM629_14345"/>
<dbReference type="InterPro" id="IPR058240">
    <property type="entry name" value="rSAM_sf"/>
</dbReference>
<feature type="domain" description="Radical SAM core" evidence="7">
    <location>
        <begin position="1"/>
        <end position="221"/>
    </location>
</feature>
<evidence type="ECO:0000256" key="4">
    <source>
        <dbReference type="ARBA" id="ARBA00023004"/>
    </source>
</evidence>
<dbReference type="NCBIfam" id="TIGR04085">
    <property type="entry name" value="rSAM_more_4Fe4S"/>
    <property type="match status" value="1"/>
</dbReference>
<evidence type="ECO:0000259" key="7">
    <source>
        <dbReference type="PROSITE" id="PS51918"/>
    </source>
</evidence>
<evidence type="ECO:0000313" key="8">
    <source>
        <dbReference type="EMBL" id="KAA1179774.1"/>
    </source>
</evidence>
<comment type="cofactor">
    <cofactor evidence="1">
        <name>[4Fe-4S] cluster</name>
        <dbReference type="ChEBI" id="CHEBI:49883"/>
    </cofactor>
</comment>
<dbReference type="Pfam" id="PF13186">
    <property type="entry name" value="SPASM"/>
    <property type="match status" value="1"/>
</dbReference>
<dbReference type="RefSeq" id="WP_149617347.1">
    <property type="nucleotide sequence ID" value="NZ_CAWPFF010000087.1"/>
</dbReference>
<evidence type="ECO:0000313" key="9">
    <source>
        <dbReference type="Proteomes" id="UP000322184"/>
    </source>
</evidence>
<dbReference type="PROSITE" id="PS51918">
    <property type="entry name" value="RADICAL_SAM"/>
    <property type="match status" value="1"/>
</dbReference>
<organism evidence="8 9">
    <name type="scientific">Photorhabdus heterorhabditis</name>
    <dbReference type="NCBI Taxonomy" id="880156"/>
    <lineage>
        <taxon>Bacteria</taxon>
        <taxon>Pseudomonadati</taxon>
        <taxon>Pseudomonadota</taxon>
        <taxon>Gammaproteobacteria</taxon>
        <taxon>Enterobacterales</taxon>
        <taxon>Morganellaceae</taxon>
        <taxon>Photorhabdus</taxon>
    </lineage>
</organism>
<dbReference type="EMBL" id="VTUW01000045">
    <property type="protein sequence ID" value="KAA1179774.1"/>
    <property type="molecule type" value="Genomic_DNA"/>
</dbReference>
<dbReference type="GO" id="GO:0016491">
    <property type="term" value="F:oxidoreductase activity"/>
    <property type="evidence" value="ECO:0007669"/>
    <property type="project" value="InterPro"/>
</dbReference>
<dbReference type="Gene3D" id="3.20.20.70">
    <property type="entry name" value="Aldolase class I"/>
    <property type="match status" value="1"/>
</dbReference>
<gene>
    <name evidence="8" type="ORF">F0L16_17980</name>
</gene>
<evidence type="ECO:0000256" key="1">
    <source>
        <dbReference type="ARBA" id="ARBA00001966"/>
    </source>
</evidence>
<dbReference type="CDD" id="cd01335">
    <property type="entry name" value="Radical_SAM"/>
    <property type="match status" value="1"/>
</dbReference>
<dbReference type="InterPro" id="IPR023867">
    <property type="entry name" value="Sulphatase_maturase_rSAM"/>
</dbReference>
<dbReference type="InterPro" id="IPR013785">
    <property type="entry name" value="Aldolase_TIM"/>
</dbReference>
<dbReference type="SFLD" id="SFLDS00029">
    <property type="entry name" value="Radical_SAM"/>
    <property type="match status" value="1"/>
</dbReference>
<dbReference type="InterPro" id="IPR023885">
    <property type="entry name" value="4Fe4S-binding_SPASM_dom"/>
</dbReference>